<dbReference type="HOGENOM" id="CLU_1949909_0_0_1"/>
<evidence type="ECO:0000313" key="3">
    <source>
        <dbReference type="Proteomes" id="UP000029665"/>
    </source>
</evidence>
<gene>
    <name evidence="2" type="ORF">BN946_scf184911.g24</name>
</gene>
<protein>
    <submittedName>
        <fullName evidence="2">Uncharacterized protein</fullName>
    </submittedName>
</protein>
<dbReference type="OrthoDB" id="2285533at2759"/>
<reference evidence="2" key="1">
    <citation type="submission" date="2014-01" db="EMBL/GenBank/DDBJ databases">
        <title>The genome of the white-rot fungus Pycnoporus cinnabarinus: a basidiomycete model with a versatile arsenal for lignocellulosic biomass breakdown.</title>
        <authorList>
            <person name="Levasseur A."/>
            <person name="Lomascolo A."/>
            <person name="Ruiz-Duenas F.J."/>
            <person name="Uzan E."/>
            <person name="Piumi F."/>
            <person name="Kues U."/>
            <person name="Ram A.F.J."/>
            <person name="Murat C."/>
            <person name="Haon M."/>
            <person name="Benoit I."/>
            <person name="Arfi Y."/>
            <person name="Chevret D."/>
            <person name="Drula E."/>
            <person name="Kwon M.J."/>
            <person name="Gouret P."/>
            <person name="Lesage-Meessen L."/>
            <person name="Lombard V."/>
            <person name="Mariette J."/>
            <person name="Noirot C."/>
            <person name="Park J."/>
            <person name="Patyshakuliyeva A."/>
            <person name="Wieneger R.A.B."/>
            <person name="Wosten H.A.B."/>
            <person name="Martin F."/>
            <person name="Coutinho P.M."/>
            <person name="de Vries R."/>
            <person name="Martinez A.T."/>
            <person name="Klopp C."/>
            <person name="Pontarotti P."/>
            <person name="Henrissat B."/>
            <person name="Record E."/>
        </authorList>
    </citation>
    <scope>NUCLEOTIDE SEQUENCE [LARGE SCALE GENOMIC DNA]</scope>
    <source>
        <strain evidence="2">BRFM137</strain>
    </source>
</reference>
<organism evidence="2 3">
    <name type="scientific">Pycnoporus cinnabarinus</name>
    <name type="common">Cinnabar-red polypore</name>
    <name type="synonym">Trametes cinnabarina</name>
    <dbReference type="NCBI Taxonomy" id="5643"/>
    <lineage>
        <taxon>Eukaryota</taxon>
        <taxon>Fungi</taxon>
        <taxon>Dikarya</taxon>
        <taxon>Basidiomycota</taxon>
        <taxon>Agaricomycotina</taxon>
        <taxon>Agaricomycetes</taxon>
        <taxon>Polyporales</taxon>
        <taxon>Polyporaceae</taxon>
        <taxon>Trametes</taxon>
    </lineage>
</organism>
<accession>A0A060SH33</accession>
<dbReference type="STRING" id="5643.A0A060SH33"/>
<sequence length="129" mass="14016">MPGPPPGERPAQDRARATKDSMLKMYQQQKKLDREPSDDYPMSSYPPVRTPPLTMSTPMSTHYDDSMRYASTGDPAASINGSSYHHPTTPDYPQRSPAMAFAHDMTPTRPTPSTLPAATAVGSAIPAQP</sequence>
<evidence type="ECO:0000256" key="1">
    <source>
        <dbReference type="SAM" id="MobiDB-lite"/>
    </source>
</evidence>
<keyword evidence="3" id="KW-1185">Reference proteome</keyword>
<feature type="region of interest" description="Disordered" evidence="1">
    <location>
        <begin position="1"/>
        <end position="129"/>
    </location>
</feature>
<proteinExistence type="predicted"/>
<feature type="compositionally biased region" description="Low complexity" evidence="1">
    <location>
        <begin position="39"/>
        <end position="61"/>
    </location>
</feature>
<dbReference type="EMBL" id="CCBP010000103">
    <property type="protein sequence ID" value="CDO71554.1"/>
    <property type="molecule type" value="Genomic_DNA"/>
</dbReference>
<comment type="caution">
    <text evidence="2">The sequence shown here is derived from an EMBL/GenBank/DDBJ whole genome shotgun (WGS) entry which is preliminary data.</text>
</comment>
<name>A0A060SH33_PYCCI</name>
<dbReference type="Proteomes" id="UP000029665">
    <property type="component" value="Unassembled WGS sequence"/>
</dbReference>
<dbReference type="AlphaFoldDB" id="A0A060SH33"/>
<evidence type="ECO:0000313" key="2">
    <source>
        <dbReference type="EMBL" id="CDO71554.1"/>
    </source>
</evidence>
<feature type="compositionally biased region" description="Basic and acidic residues" evidence="1">
    <location>
        <begin position="10"/>
        <end position="22"/>
    </location>
</feature>